<dbReference type="EMBL" id="CP107551">
    <property type="protein sequence ID" value="UYP18461.1"/>
    <property type="molecule type" value="Genomic_DNA"/>
</dbReference>
<sequence length="268" mass="27747">MTTHLFASTWDEALHGAMTRDAVIVGGGTSVQPWLTSTGTEPSVLVYLRDVPGAWSVVPADSLPDATAHSAGRLRVGAMVSVTDPILRPLFGGTEPSWFATPAVRRRATVVGNVVSPLGPRELVPVLAACGAQLVVMGEYGTRMVEVTSIPMTGLAAGEIACGLELCDPERVAFRRVALRPSVSRSEVAVAAAVGDGCGATVSIGVGGPTLRLEGAEECLRDPGGAEDFADACVRSCLAAGDVDPKTLQLVSGMAERVHRDLHNPKGV</sequence>
<reference evidence="1" key="1">
    <citation type="submission" date="2022-10" db="EMBL/GenBank/DDBJ databases">
        <title>Rhodococcus ferula Z13 complete genome.</title>
        <authorList>
            <person name="Long X."/>
            <person name="Zang M."/>
        </authorList>
    </citation>
    <scope>NUCLEOTIDE SEQUENCE</scope>
    <source>
        <strain evidence="1">Z13</strain>
    </source>
</reference>
<dbReference type="Proteomes" id="UP001156484">
    <property type="component" value="Chromosome"/>
</dbReference>
<proteinExistence type="predicted"/>
<organism evidence="1 2">
    <name type="scientific">Rhodococcus sacchari</name>
    <dbReference type="NCBI Taxonomy" id="2962047"/>
    <lineage>
        <taxon>Bacteria</taxon>
        <taxon>Bacillati</taxon>
        <taxon>Actinomycetota</taxon>
        <taxon>Actinomycetes</taxon>
        <taxon>Mycobacteriales</taxon>
        <taxon>Nocardiaceae</taxon>
        <taxon>Rhodococcus</taxon>
    </lineage>
</organism>
<accession>A0ACD4DEM7</accession>
<evidence type="ECO:0000313" key="1">
    <source>
        <dbReference type="EMBL" id="UYP18461.1"/>
    </source>
</evidence>
<evidence type="ECO:0000313" key="2">
    <source>
        <dbReference type="Proteomes" id="UP001156484"/>
    </source>
</evidence>
<gene>
    <name evidence="1" type="ORF">OED52_17660</name>
</gene>
<keyword evidence="2" id="KW-1185">Reference proteome</keyword>
<name>A0ACD4DEM7_9NOCA</name>
<protein>
    <submittedName>
        <fullName evidence="1">FAD binding domain-containing protein</fullName>
    </submittedName>
</protein>